<dbReference type="PANTHER" id="PTHR10458:SF22">
    <property type="entry name" value="PEPTIDE DEFORMYLASE"/>
    <property type="match status" value="1"/>
</dbReference>
<dbReference type="EMBL" id="CABMJJ010000001">
    <property type="protein sequence ID" value="VVC02623.1"/>
    <property type="molecule type" value="Genomic_DNA"/>
</dbReference>
<keyword evidence="2" id="KW-0378">Hydrolase</keyword>
<dbReference type="InterPro" id="IPR036821">
    <property type="entry name" value="Peptide_deformylase_sf"/>
</dbReference>
<proteinExistence type="inferred from homology"/>
<organism evidence="2 3">
    <name type="scientific">Candidatus Bilamarchaeum dharawalense</name>
    <dbReference type="NCBI Taxonomy" id="2885759"/>
    <lineage>
        <taxon>Archaea</taxon>
        <taxon>Candidatus Micrarchaeota</taxon>
        <taxon>Candidatus Micrarchaeia</taxon>
        <taxon>Candidatus Anstonellales</taxon>
        <taxon>Candidatus Bilamarchaeaceae</taxon>
        <taxon>Candidatus Bilamarchaeum</taxon>
    </lineage>
</organism>
<dbReference type="InterPro" id="IPR023635">
    <property type="entry name" value="Peptide_deformylase"/>
</dbReference>
<comment type="caution">
    <text evidence="2">The sequence shown here is derived from an EMBL/GenBank/DDBJ whole genome shotgun (WGS) entry which is preliminary data.</text>
</comment>
<evidence type="ECO:0000313" key="3">
    <source>
        <dbReference type="Proteomes" id="UP000789941"/>
    </source>
</evidence>
<dbReference type="PIRSF" id="PIRSF004749">
    <property type="entry name" value="Pep_def"/>
    <property type="match status" value="1"/>
</dbReference>
<dbReference type="CDD" id="cd00487">
    <property type="entry name" value="Pep_deformylase"/>
    <property type="match status" value="1"/>
</dbReference>
<dbReference type="PANTHER" id="PTHR10458">
    <property type="entry name" value="PEPTIDE DEFORMYLASE"/>
    <property type="match status" value="1"/>
</dbReference>
<name>A0A5E4LNQ9_9ARCH</name>
<dbReference type="EC" id="3.5.1.88" evidence="2"/>
<dbReference type="PRINTS" id="PR01576">
    <property type="entry name" value="PDEFORMYLASE"/>
</dbReference>
<dbReference type="GO" id="GO:0042586">
    <property type="term" value="F:peptide deformylase activity"/>
    <property type="evidence" value="ECO:0007669"/>
    <property type="project" value="UniProtKB-EC"/>
</dbReference>
<reference evidence="2 3" key="1">
    <citation type="submission" date="2019-08" db="EMBL/GenBank/DDBJ databases">
        <authorList>
            <person name="Vazquez-Campos X."/>
        </authorList>
    </citation>
    <scope>NUCLEOTIDE SEQUENCE [LARGE SCALE GENOMIC DNA]</scope>
    <source>
        <strain evidence="2">LFW-283_2</strain>
    </source>
</reference>
<sequence>MVVREIKLVGDPILRDKCSEVTDFESAKQVVVDLKDTLQEFRKKNGFGSGIAAPQIGVSTRAIYVSTQEFEGEMLNPKIIKHSKQTALFWDECFSFEAAFFAKVKRWVSIELEYQDLSGNRKTMKVTDEHLGTLLQHEIDHLNQILFIDRIVREGEYILSCNAWKQLGKPLKVK</sequence>
<evidence type="ECO:0000313" key="2">
    <source>
        <dbReference type="EMBL" id="VVC02623.1"/>
    </source>
</evidence>
<dbReference type="Proteomes" id="UP000789941">
    <property type="component" value="Unassembled WGS sequence"/>
</dbReference>
<comment type="similarity">
    <text evidence="1">Belongs to the polypeptide deformylase family.</text>
</comment>
<dbReference type="SUPFAM" id="SSF56420">
    <property type="entry name" value="Peptide deformylase"/>
    <property type="match status" value="1"/>
</dbReference>
<dbReference type="AlphaFoldDB" id="A0A5E4LNQ9"/>
<dbReference type="Gene3D" id="3.90.45.10">
    <property type="entry name" value="Peptide deformylase"/>
    <property type="match status" value="1"/>
</dbReference>
<accession>A0A5E4LNQ9</accession>
<protein>
    <submittedName>
        <fullName evidence="2">Peptide deformylase</fullName>
        <ecNumber evidence="2">3.5.1.88</ecNumber>
    </submittedName>
</protein>
<gene>
    <name evidence="2" type="primary">def</name>
    <name evidence="2" type="ORF">LFW2832_00119</name>
</gene>
<dbReference type="Pfam" id="PF01327">
    <property type="entry name" value="Pep_deformylase"/>
    <property type="match status" value="1"/>
</dbReference>
<dbReference type="HAMAP" id="MF_00163">
    <property type="entry name" value="Pep_deformylase"/>
    <property type="match status" value="1"/>
</dbReference>
<evidence type="ECO:0000256" key="1">
    <source>
        <dbReference type="ARBA" id="ARBA00010759"/>
    </source>
</evidence>